<dbReference type="Proteomes" id="UP000481621">
    <property type="component" value="Unassembled WGS sequence"/>
</dbReference>
<protein>
    <submittedName>
        <fullName evidence="1">Uncharacterized protein</fullName>
    </submittedName>
</protein>
<dbReference type="EMBL" id="JAAIUV010000001">
    <property type="protein sequence ID" value="NEX77385.1"/>
    <property type="molecule type" value="Genomic_DNA"/>
</dbReference>
<accession>A0A6B3TKC7</accession>
<evidence type="ECO:0000313" key="1">
    <source>
        <dbReference type="EMBL" id="NEX77385.1"/>
    </source>
</evidence>
<dbReference type="RefSeq" id="WP_163249745.1">
    <property type="nucleotide sequence ID" value="NZ_JAAIUV010000001.1"/>
</dbReference>
<sequence length="64" mass="7736">MNTLQQGLKKWTKKNNFYIMDDQKLIKRKPKNKKNENLSKRDLEDLMGTRMRTWKRGRGGALRQ</sequence>
<proteinExistence type="predicted"/>
<organism evidence="1 2">
    <name type="scientific">Neobacillus thermocopriae</name>
    <dbReference type="NCBI Taxonomy" id="1215031"/>
    <lineage>
        <taxon>Bacteria</taxon>
        <taxon>Bacillati</taxon>
        <taxon>Bacillota</taxon>
        <taxon>Bacilli</taxon>
        <taxon>Bacillales</taxon>
        <taxon>Bacillaceae</taxon>
        <taxon>Neobacillus</taxon>
    </lineage>
</organism>
<evidence type="ECO:0000313" key="2">
    <source>
        <dbReference type="Proteomes" id="UP000481621"/>
    </source>
</evidence>
<name>A0A6B3TKC7_9BACI</name>
<keyword evidence="2" id="KW-1185">Reference proteome</keyword>
<gene>
    <name evidence="1" type="ORF">G4Z05_00525</name>
</gene>
<comment type="caution">
    <text evidence="1">The sequence shown here is derived from an EMBL/GenBank/DDBJ whole genome shotgun (WGS) entry which is preliminary data.</text>
</comment>
<dbReference type="AlphaFoldDB" id="A0A6B3TKC7"/>
<reference evidence="1" key="1">
    <citation type="submission" date="2020-02" db="EMBL/GenBank/DDBJ databases">
        <title>Bacillus sedimentmangrovi sp. nov., isolated from sediment of the mangrove ecosystem.</title>
        <authorList>
            <person name="Liu G."/>
        </authorList>
    </citation>
    <scope>NUCLEOTIDE SEQUENCE [LARGE SCALE GENOMIC DNA]</scope>
    <source>
        <strain evidence="1">SgZ-7</strain>
    </source>
</reference>